<dbReference type="InterPro" id="IPR000943">
    <property type="entry name" value="RNA_pol_sigma70"/>
</dbReference>
<sequence>KGNFALTKAVEEFDYTRDIRFSKHASLNIAKEYAKVSGKSTELTREKVGSLANIQRYLRTTEAVDFAAIERARRSLVQVIKDELNEREQYIILNHFGLVGPPIKKKTKTLKQIGEDLDLSKERVRQIELIALQKLRHSLSIEEFELLTG</sequence>
<proteinExistence type="predicted"/>
<evidence type="ECO:0000259" key="1">
    <source>
        <dbReference type="PROSITE" id="PS00716"/>
    </source>
</evidence>
<dbReference type="SUPFAM" id="SSF88946">
    <property type="entry name" value="Sigma2 domain of RNA polymerase sigma factors"/>
    <property type="match status" value="1"/>
</dbReference>
<evidence type="ECO:0000313" key="2">
    <source>
        <dbReference type="EMBL" id="GAI09314.1"/>
    </source>
</evidence>
<dbReference type="InterPro" id="IPR013324">
    <property type="entry name" value="RNA_pol_sigma_r3/r4-like"/>
</dbReference>
<accession>X1MSE0</accession>
<reference evidence="2" key="1">
    <citation type="journal article" date="2014" name="Front. Microbiol.">
        <title>High frequency of phylogenetically diverse reductive dehalogenase-homologous genes in deep subseafloor sedimentary metagenomes.</title>
        <authorList>
            <person name="Kawai M."/>
            <person name="Futagami T."/>
            <person name="Toyoda A."/>
            <person name="Takaki Y."/>
            <person name="Nishi S."/>
            <person name="Hori S."/>
            <person name="Arai W."/>
            <person name="Tsubouchi T."/>
            <person name="Morono Y."/>
            <person name="Uchiyama I."/>
            <person name="Ito T."/>
            <person name="Fujiyama A."/>
            <person name="Inagaki F."/>
            <person name="Takami H."/>
        </authorList>
    </citation>
    <scope>NUCLEOTIDE SEQUENCE</scope>
    <source>
        <strain evidence="2">Expedition CK06-06</strain>
    </source>
</reference>
<feature type="domain" description="RNA polymerase sigma-70" evidence="1">
    <location>
        <begin position="109"/>
        <end position="135"/>
    </location>
</feature>
<dbReference type="GO" id="GO:0003700">
    <property type="term" value="F:DNA-binding transcription factor activity"/>
    <property type="evidence" value="ECO:0007669"/>
    <property type="project" value="InterPro"/>
</dbReference>
<dbReference type="Pfam" id="PF04545">
    <property type="entry name" value="Sigma70_r4"/>
    <property type="match status" value="1"/>
</dbReference>
<dbReference type="PANTHER" id="PTHR30603">
    <property type="entry name" value="RNA POLYMERASE SIGMA FACTOR RPO"/>
    <property type="match status" value="1"/>
</dbReference>
<dbReference type="Gene3D" id="1.10.10.10">
    <property type="entry name" value="Winged helix-like DNA-binding domain superfamily/Winged helix DNA-binding domain"/>
    <property type="match status" value="1"/>
</dbReference>
<gene>
    <name evidence="2" type="ORF">S06H3_12660</name>
</gene>
<feature type="non-terminal residue" evidence="2">
    <location>
        <position position="1"/>
    </location>
</feature>
<dbReference type="InterPro" id="IPR007630">
    <property type="entry name" value="RNA_pol_sigma70_r4"/>
</dbReference>
<dbReference type="InterPro" id="IPR036388">
    <property type="entry name" value="WH-like_DNA-bd_sf"/>
</dbReference>
<name>X1MSE0_9ZZZZ</name>
<dbReference type="GO" id="GO:0006352">
    <property type="term" value="P:DNA-templated transcription initiation"/>
    <property type="evidence" value="ECO:0007669"/>
    <property type="project" value="InterPro"/>
</dbReference>
<dbReference type="InterPro" id="IPR013325">
    <property type="entry name" value="RNA_pol_sigma_r2"/>
</dbReference>
<comment type="caution">
    <text evidence="2">The sequence shown here is derived from an EMBL/GenBank/DDBJ whole genome shotgun (WGS) entry which is preliminary data.</text>
</comment>
<dbReference type="PROSITE" id="PS00716">
    <property type="entry name" value="SIGMA70_2"/>
    <property type="match status" value="1"/>
</dbReference>
<dbReference type="InterPro" id="IPR050239">
    <property type="entry name" value="Sigma-70_RNA_pol_init_factors"/>
</dbReference>
<dbReference type="PANTHER" id="PTHR30603:SF47">
    <property type="entry name" value="RNA POLYMERASE SIGMA FACTOR SIGD, CHLOROPLASTIC"/>
    <property type="match status" value="1"/>
</dbReference>
<dbReference type="AlphaFoldDB" id="X1MSE0"/>
<dbReference type="EMBL" id="BARV01006190">
    <property type="protein sequence ID" value="GAI09314.1"/>
    <property type="molecule type" value="Genomic_DNA"/>
</dbReference>
<protein>
    <recommendedName>
        <fullName evidence="1">RNA polymerase sigma-70 domain-containing protein</fullName>
    </recommendedName>
</protein>
<organism evidence="2">
    <name type="scientific">marine sediment metagenome</name>
    <dbReference type="NCBI Taxonomy" id="412755"/>
    <lineage>
        <taxon>unclassified sequences</taxon>
        <taxon>metagenomes</taxon>
        <taxon>ecological metagenomes</taxon>
    </lineage>
</organism>
<dbReference type="SUPFAM" id="SSF88659">
    <property type="entry name" value="Sigma3 and sigma4 domains of RNA polymerase sigma factors"/>
    <property type="match status" value="1"/>
</dbReference>